<keyword evidence="1" id="KW-0472">Membrane</keyword>
<feature type="transmembrane region" description="Helical" evidence="1">
    <location>
        <begin position="103"/>
        <end position="123"/>
    </location>
</feature>
<evidence type="ECO:0000313" key="2">
    <source>
        <dbReference type="EMBL" id="GAE32724.1"/>
    </source>
</evidence>
<organism evidence="2 3">
    <name type="scientific">Halalkalibacter hemicellulosilyticusJCM 9152</name>
    <dbReference type="NCBI Taxonomy" id="1236971"/>
    <lineage>
        <taxon>Bacteria</taxon>
        <taxon>Bacillati</taxon>
        <taxon>Bacillota</taxon>
        <taxon>Bacilli</taxon>
        <taxon>Bacillales</taxon>
        <taxon>Bacillaceae</taxon>
        <taxon>Halalkalibacter</taxon>
    </lineage>
</organism>
<proteinExistence type="predicted"/>
<feature type="transmembrane region" description="Helical" evidence="1">
    <location>
        <begin position="130"/>
        <end position="150"/>
    </location>
</feature>
<dbReference type="OrthoDB" id="2717960at2"/>
<keyword evidence="1" id="KW-1133">Transmembrane helix</keyword>
<evidence type="ECO:0000256" key="1">
    <source>
        <dbReference type="SAM" id="Phobius"/>
    </source>
</evidence>
<name>W4QMZ3_9BACI</name>
<comment type="caution">
    <text evidence="2">The sequence shown here is derived from an EMBL/GenBank/DDBJ whole genome shotgun (WGS) entry which is preliminary data.</text>
</comment>
<gene>
    <name evidence="2" type="ORF">JCM9152_4286</name>
</gene>
<evidence type="ECO:0000313" key="3">
    <source>
        <dbReference type="Proteomes" id="UP000018895"/>
    </source>
</evidence>
<dbReference type="RefSeq" id="WP_035347201.1">
    <property type="nucleotide sequence ID" value="NZ_BAUU01000047.1"/>
</dbReference>
<evidence type="ECO:0008006" key="4">
    <source>
        <dbReference type="Google" id="ProtNLM"/>
    </source>
</evidence>
<protein>
    <recommendedName>
        <fullName evidence="4">DUF624 domain-containing protein</fullName>
    </recommendedName>
</protein>
<dbReference type="AlphaFoldDB" id="W4QMZ3"/>
<sequence>MSSMIFKIANLIYTFTYLNILWFLFFLLGFGILGFMPATLALFSSIRGWLKEGNEVTMKKYFYYFKTNFFKTNVLGIIFFIVFYIIYANIEFVPYFYPNEIHLYLYIIIGSVGVIAVLTFVNLFSIMAHFHYCTFQYVKVAIGFVFYKPFQSLLQLIWIGAYFGMAIFFPTFFIVVGVSVISYVLMATNYSLFNRAIDV</sequence>
<dbReference type="Proteomes" id="UP000018895">
    <property type="component" value="Unassembled WGS sequence"/>
</dbReference>
<feature type="transmembrane region" description="Helical" evidence="1">
    <location>
        <begin position="74"/>
        <end position="97"/>
    </location>
</feature>
<dbReference type="InterPro" id="IPR006938">
    <property type="entry name" value="DUF624"/>
</dbReference>
<feature type="transmembrane region" description="Helical" evidence="1">
    <location>
        <begin position="156"/>
        <end position="185"/>
    </location>
</feature>
<reference evidence="2" key="1">
    <citation type="journal article" date="2014" name="Genome Announc.">
        <title>Draft Genome Sequences of Three Alkaliphilic Bacillus Strains, Bacillus wakoensis JCM 9140T, Bacillus akibai JCM 9157T, and Bacillus hemicellulosilyticus JCM 9152T.</title>
        <authorList>
            <person name="Yuki M."/>
            <person name="Oshima K."/>
            <person name="Suda W."/>
            <person name="Oshida Y."/>
            <person name="Kitamura K."/>
            <person name="Iida T."/>
            <person name="Hattori M."/>
            <person name="Ohkuma M."/>
        </authorList>
    </citation>
    <scope>NUCLEOTIDE SEQUENCE [LARGE SCALE GENOMIC DNA]</scope>
    <source>
        <strain evidence="2">JCM 9152</strain>
    </source>
</reference>
<accession>W4QMZ3</accession>
<dbReference type="EMBL" id="BAUU01000047">
    <property type="protein sequence ID" value="GAE32724.1"/>
    <property type="molecule type" value="Genomic_DNA"/>
</dbReference>
<feature type="transmembrane region" description="Helical" evidence="1">
    <location>
        <begin position="20"/>
        <end position="43"/>
    </location>
</feature>
<keyword evidence="1" id="KW-0812">Transmembrane</keyword>
<dbReference type="STRING" id="1236971.JCM9152_4286"/>
<keyword evidence="3" id="KW-1185">Reference proteome</keyword>
<dbReference type="Pfam" id="PF04854">
    <property type="entry name" value="DUF624"/>
    <property type="match status" value="1"/>
</dbReference>